<dbReference type="CDD" id="cd19499">
    <property type="entry name" value="RecA-like_ClpB_Hsp104-like"/>
    <property type="match status" value="1"/>
</dbReference>
<feature type="compositionally biased region" description="Basic and acidic residues" evidence="14">
    <location>
        <begin position="1"/>
        <end position="13"/>
    </location>
</feature>
<evidence type="ECO:0000313" key="17">
    <source>
        <dbReference type="Proteomes" id="UP001302329"/>
    </source>
</evidence>
<dbReference type="InterPro" id="IPR003959">
    <property type="entry name" value="ATPase_AAA_core"/>
</dbReference>
<evidence type="ECO:0000256" key="6">
    <source>
        <dbReference type="ARBA" id="ARBA00023016"/>
    </source>
</evidence>
<accession>A0ABU5SX57</accession>
<dbReference type="InterPro" id="IPR036628">
    <property type="entry name" value="Clp_N_dom_sf"/>
</dbReference>
<dbReference type="PROSITE" id="PS00870">
    <property type="entry name" value="CLPAB_1"/>
    <property type="match status" value="1"/>
</dbReference>
<evidence type="ECO:0000256" key="9">
    <source>
        <dbReference type="ARBA" id="ARBA00025613"/>
    </source>
</evidence>
<dbReference type="Pfam" id="PF00004">
    <property type="entry name" value="AAA"/>
    <property type="match status" value="1"/>
</dbReference>
<dbReference type="Pfam" id="PF07724">
    <property type="entry name" value="AAA_2"/>
    <property type="match status" value="1"/>
</dbReference>
<feature type="coiled-coil region" evidence="13">
    <location>
        <begin position="462"/>
        <end position="538"/>
    </location>
</feature>
<dbReference type="SMART" id="SM00382">
    <property type="entry name" value="AAA"/>
    <property type="match status" value="2"/>
</dbReference>
<evidence type="ECO:0000313" key="16">
    <source>
        <dbReference type="EMBL" id="MEA5442998.1"/>
    </source>
</evidence>
<keyword evidence="17" id="KW-1185">Reference proteome</keyword>
<comment type="similarity">
    <text evidence="2 12">Belongs to the ClpA/ClpB family.</text>
</comment>
<dbReference type="InterPro" id="IPR019489">
    <property type="entry name" value="Clp_ATPase_C"/>
</dbReference>
<keyword evidence="3 11" id="KW-0677">Repeat</keyword>
<keyword evidence="7 13" id="KW-0175">Coiled coil</keyword>
<dbReference type="Pfam" id="PF10431">
    <property type="entry name" value="ClpB_D2-small"/>
    <property type="match status" value="1"/>
</dbReference>
<protein>
    <submittedName>
        <fullName evidence="16">AAA family ATPase</fullName>
    </submittedName>
</protein>
<evidence type="ECO:0000256" key="1">
    <source>
        <dbReference type="ARBA" id="ARBA00004496"/>
    </source>
</evidence>
<reference evidence="16 17" key="1">
    <citation type="submission" date="2023-12" db="EMBL/GenBank/DDBJ databases">
        <title>Baltic Sea Cyanobacteria.</title>
        <authorList>
            <person name="Delbaje E."/>
            <person name="Fewer D.P."/>
            <person name="Shishido T.K."/>
        </authorList>
    </citation>
    <scope>NUCLEOTIDE SEQUENCE [LARGE SCALE GENOMIC DNA]</scope>
    <source>
        <strain evidence="16 17">UHCC 0281</strain>
    </source>
</reference>
<evidence type="ECO:0000256" key="13">
    <source>
        <dbReference type="SAM" id="Coils"/>
    </source>
</evidence>
<feature type="domain" description="Clp R" evidence="15">
    <location>
        <begin position="24"/>
        <end position="163"/>
    </location>
</feature>
<dbReference type="Gene3D" id="3.40.50.300">
    <property type="entry name" value="P-loop containing nucleotide triphosphate hydrolases"/>
    <property type="match status" value="3"/>
</dbReference>
<dbReference type="InterPro" id="IPR018368">
    <property type="entry name" value="ClpA/B_CS1"/>
</dbReference>
<evidence type="ECO:0000256" key="14">
    <source>
        <dbReference type="SAM" id="MobiDB-lite"/>
    </source>
</evidence>
<comment type="function">
    <text evidence="9">Part of a stress-induced multi-chaperone system, it is involved in the recovery of the cell from heat-induced damage, in cooperation with DnaK, DnaJ and GrpE. Acts before DnaK, in the processing of protein aggregates. Protein binding stimulates the ATPase activity; ATP hydrolysis unfolds the denatured protein aggregates, which probably helps expose new hydrophobic binding sites on the surface of ClpB-bound aggregates, contributing to the solubilization and refolding of denatured protein aggregates by DnaK.</text>
</comment>
<evidence type="ECO:0000256" key="10">
    <source>
        <dbReference type="ARBA" id="ARBA00026057"/>
    </source>
</evidence>
<name>A0ABU5SX57_9CYAN</name>
<dbReference type="SUPFAM" id="SSF81923">
    <property type="entry name" value="Double Clp-N motif"/>
    <property type="match status" value="1"/>
</dbReference>
<evidence type="ECO:0000256" key="3">
    <source>
        <dbReference type="ARBA" id="ARBA00022737"/>
    </source>
</evidence>
<feature type="region of interest" description="Disordered" evidence="14">
    <location>
        <begin position="1"/>
        <end position="25"/>
    </location>
</feature>
<proteinExistence type="inferred from homology"/>
<gene>
    <name evidence="16" type="ORF">VB739_10595</name>
</gene>
<dbReference type="PROSITE" id="PS51903">
    <property type="entry name" value="CLP_R"/>
    <property type="match status" value="1"/>
</dbReference>
<comment type="subcellular location">
    <subcellularLocation>
        <location evidence="1">Cytoplasm</location>
    </subcellularLocation>
</comment>
<keyword evidence="4 12" id="KW-0547">Nucleotide-binding</keyword>
<dbReference type="InterPro" id="IPR001270">
    <property type="entry name" value="ClpA/B"/>
</dbReference>
<dbReference type="SMART" id="SM01086">
    <property type="entry name" value="ClpB_D2-small"/>
    <property type="match status" value="1"/>
</dbReference>
<dbReference type="PANTHER" id="PTHR11638">
    <property type="entry name" value="ATP-DEPENDENT CLP PROTEASE"/>
    <property type="match status" value="1"/>
</dbReference>
<dbReference type="PRINTS" id="PR00300">
    <property type="entry name" value="CLPPROTEASEA"/>
</dbReference>
<keyword evidence="5 12" id="KW-0067">ATP-binding</keyword>
<dbReference type="InterPro" id="IPR004176">
    <property type="entry name" value="Clp_R_N"/>
</dbReference>
<evidence type="ECO:0000256" key="4">
    <source>
        <dbReference type="ARBA" id="ARBA00022741"/>
    </source>
</evidence>
<evidence type="ECO:0000256" key="7">
    <source>
        <dbReference type="ARBA" id="ARBA00023054"/>
    </source>
</evidence>
<comment type="caution">
    <text evidence="16">The sequence shown here is derived from an EMBL/GenBank/DDBJ whole genome shotgun (WGS) entry which is preliminary data.</text>
</comment>
<evidence type="ECO:0000256" key="11">
    <source>
        <dbReference type="PROSITE-ProRule" id="PRU01251"/>
    </source>
</evidence>
<evidence type="ECO:0000256" key="8">
    <source>
        <dbReference type="ARBA" id="ARBA00023186"/>
    </source>
</evidence>
<comment type="subunit">
    <text evidence="10">Homohexamer. The oligomerization is ATP-dependent.</text>
</comment>
<feature type="region of interest" description="Disordered" evidence="14">
    <location>
        <begin position="771"/>
        <end position="790"/>
    </location>
</feature>
<dbReference type="CDD" id="cd00009">
    <property type="entry name" value="AAA"/>
    <property type="match status" value="1"/>
</dbReference>
<dbReference type="InterPro" id="IPR050130">
    <property type="entry name" value="ClpA_ClpB"/>
</dbReference>
<keyword evidence="6" id="KW-0346">Stress response</keyword>
<keyword evidence="8 12" id="KW-0143">Chaperone</keyword>
<dbReference type="InterPro" id="IPR003593">
    <property type="entry name" value="AAA+_ATPase"/>
</dbReference>
<dbReference type="InterPro" id="IPR027417">
    <property type="entry name" value="P-loop_NTPase"/>
</dbReference>
<dbReference type="Pfam" id="PF17871">
    <property type="entry name" value="AAA_lid_9"/>
    <property type="match status" value="1"/>
</dbReference>
<sequence>MRPDPRLRDDREPAGTPASLTSDPDRFSDAAWDLLIASQEQARRWRHGAMDVEHLLLTLLLNRRFATWVAPLPLDEDRLLDRLETFCADQPGGDGGTLYIGDALEDLLEEADRRRAAWGSRLLDVPHVLLALLVDPRIGASLLVEEGLSEDLLLRQWRPLPSAIPSVAVSPPAAPPAPAPVPAPVPVPEPDTGLTLQREGDPEPGALARYGRDLTAAARAGELDPVVGRDPEIRRLIQVLSRRSKNNPVLIGEPGVGKTAVAESLAQRIVAGEVPDALRGLRLVALDLGALIAGAKFRGQFEERLRSVLAEVRDSDGVQGRAGGVVLFIDELHTVVGSDRSGTDAASILKPVLARGDLRCIGATTPEDYRRSIEKDPALERRFQQVVIREPDGPTCLEILRGLKERYELHHGVTITDGALVAASRLAARYISDRCLPDSAIDLIDEAAANLRMEATSKPQVVEAAEADLRRVELELLAAEAAPLEERLQLQEQRRCAHEQLERLQRRWAGERERLEELRELMHQDEDLRHAIAEAERDGDLEEAARLQYDQLHGVQQRRAAVEAELQSDPMLREQVEEGDIADVVARSTGIPVQQLLAGERQKLLELEQRLAGRVIGQPEAVAAVAASIRRSRAGMQAPTRPVGSFLFLGPTGVGKTELAKALASALFDEEEALVRLDMSEFMERNAVARLVGAPPGYVGYEEGGQLTEAVRRRPYAVLLLDEVEKAHPDVFNLLLQVLDDGRLTDSQGRTVDFRHTVVIMTSNLASRAILDRARSGSSPDGGRTSLHPEEGELAQERALDLAVEEALSRQFRPEFLNRIDEVIRFRPLARTDLERIVRLQLAELAALLREQHLELELDEAVVVALAQQGYEPEYGARPLRRVLRRRIENPLATELLEDHFSGARGVRLELAGPGDGGFRFVPLRAEGEGRPVG</sequence>
<dbReference type="InterPro" id="IPR041546">
    <property type="entry name" value="ClpA/ClpB_AAA_lid"/>
</dbReference>
<dbReference type="Pfam" id="PF02861">
    <property type="entry name" value="Clp_N"/>
    <property type="match status" value="1"/>
</dbReference>
<dbReference type="Gene3D" id="1.10.8.60">
    <property type="match status" value="1"/>
</dbReference>
<dbReference type="SUPFAM" id="SSF52540">
    <property type="entry name" value="P-loop containing nucleoside triphosphate hydrolases"/>
    <property type="match status" value="2"/>
</dbReference>
<evidence type="ECO:0000259" key="15">
    <source>
        <dbReference type="PROSITE" id="PS51903"/>
    </source>
</evidence>
<dbReference type="PROSITE" id="PS00871">
    <property type="entry name" value="CLPAB_2"/>
    <property type="match status" value="1"/>
</dbReference>
<evidence type="ECO:0000256" key="2">
    <source>
        <dbReference type="ARBA" id="ARBA00008675"/>
    </source>
</evidence>
<dbReference type="EMBL" id="JAYGHY010000033">
    <property type="protein sequence ID" value="MEA5442998.1"/>
    <property type="molecule type" value="Genomic_DNA"/>
</dbReference>
<evidence type="ECO:0000256" key="5">
    <source>
        <dbReference type="ARBA" id="ARBA00022840"/>
    </source>
</evidence>
<dbReference type="InterPro" id="IPR028299">
    <property type="entry name" value="ClpA/B_CS2"/>
</dbReference>
<dbReference type="PANTHER" id="PTHR11638:SF18">
    <property type="entry name" value="HEAT SHOCK PROTEIN 104"/>
    <property type="match status" value="1"/>
</dbReference>
<dbReference type="Gene3D" id="1.10.1780.10">
    <property type="entry name" value="Clp, N-terminal domain"/>
    <property type="match status" value="1"/>
</dbReference>
<organism evidence="16 17">
    <name type="scientific">Cyanobium gracile UHCC 0281</name>
    <dbReference type="NCBI Taxonomy" id="3110309"/>
    <lineage>
        <taxon>Bacteria</taxon>
        <taxon>Bacillati</taxon>
        <taxon>Cyanobacteriota</taxon>
        <taxon>Cyanophyceae</taxon>
        <taxon>Synechococcales</taxon>
        <taxon>Prochlorococcaceae</taxon>
        <taxon>Cyanobium</taxon>
    </lineage>
</organism>
<dbReference type="Proteomes" id="UP001302329">
    <property type="component" value="Unassembled WGS sequence"/>
</dbReference>
<dbReference type="RefSeq" id="WP_323357021.1">
    <property type="nucleotide sequence ID" value="NZ_JAYGHY010000033.1"/>
</dbReference>
<evidence type="ECO:0000256" key="12">
    <source>
        <dbReference type="RuleBase" id="RU004432"/>
    </source>
</evidence>